<reference evidence="1" key="1">
    <citation type="journal article" date="2020" name="mSystems">
        <title>Genome- and Community-Level Interaction Insights into Carbon Utilization and Element Cycling Functions of Hydrothermarchaeota in Hydrothermal Sediment.</title>
        <authorList>
            <person name="Zhou Z."/>
            <person name="Liu Y."/>
            <person name="Xu W."/>
            <person name="Pan J."/>
            <person name="Luo Z.H."/>
            <person name="Li M."/>
        </authorList>
    </citation>
    <scope>NUCLEOTIDE SEQUENCE [LARGE SCALE GENOMIC DNA]</scope>
    <source>
        <strain evidence="1">SpSt-1233</strain>
    </source>
</reference>
<dbReference type="GO" id="GO:0009346">
    <property type="term" value="C:ATP-independent citrate lyase complex"/>
    <property type="evidence" value="ECO:0007669"/>
    <property type="project" value="InterPro"/>
</dbReference>
<dbReference type="GO" id="GO:0006084">
    <property type="term" value="P:acetyl-CoA metabolic process"/>
    <property type="evidence" value="ECO:0007669"/>
    <property type="project" value="InterPro"/>
</dbReference>
<accession>A0A7V2F3K8</accession>
<dbReference type="PANTHER" id="PTHR40596:SF1">
    <property type="entry name" value="CITRATE LYASE ALPHA CHAIN"/>
    <property type="match status" value="1"/>
</dbReference>
<dbReference type="GO" id="GO:0005737">
    <property type="term" value="C:cytoplasm"/>
    <property type="evidence" value="ECO:0007669"/>
    <property type="project" value="InterPro"/>
</dbReference>
<feature type="non-terminal residue" evidence="1">
    <location>
        <position position="153"/>
    </location>
</feature>
<keyword evidence="1" id="KW-0456">Lyase</keyword>
<dbReference type="InterPro" id="IPR006472">
    <property type="entry name" value="Citrate_lyase_asu"/>
</dbReference>
<dbReference type="PANTHER" id="PTHR40596">
    <property type="entry name" value="CITRATE LYASE ALPHA CHAIN"/>
    <property type="match status" value="1"/>
</dbReference>
<dbReference type="AlphaFoldDB" id="A0A7V2F3K8"/>
<gene>
    <name evidence="1" type="ORF">ENO08_00925</name>
</gene>
<organism evidence="1">
    <name type="scientific">Eiseniibacteriota bacterium</name>
    <dbReference type="NCBI Taxonomy" id="2212470"/>
    <lineage>
        <taxon>Bacteria</taxon>
        <taxon>Candidatus Eiseniibacteriota</taxon>
    </lineage>
</organism>
<dbReference type="InterPro" id="IPR037171">
    <property type="entry name" value="NagB/RpiA_transferase-like"/>
</dbReference>
<dbReference type="Gene3D" id="3.40.1080.10">
    <property type="entry name" value="Glutaconate Coenzyme A-transferase"/>
    <property type="match status" value="1"/>
</dbReference>
<dbReference type="SUPFAM" id="SSF100950">
    <property type="entry name" value="NagB/RpiA/CoA transferase-like"/>
    <property type="match status" value="1"/>
</dbReference>
<name>A0A7V2F3K8_UNCEI</name>
<sequence length="153" mass="16606">MKMIPNALGRLIPDEIDGKKLKPFQGAHATHGGGRKAGPPIRASVDYTNKMRATIDEAIDACNIKDGMTVSFHHHLRNGDYLINMVLERLEARGLKDLVLAPSALFPIHQPIVDLIEKGVVSHIEGSMNGPVGRACSLGRMKKACVLRSHGGR</sequence>
<dbReference type="GO" id="GO:0016829">
    <property type="term" value="F:lyase activity"/>
    <property type="evidence" value="ECO:0007669"/>
    <property type="project" value="UniProtKB-KW"/>
</dbReference>
<dbReference type="EMBL" id="DSEC01000064">
    <property type="protein sequence ID" value="HER43006.1"/>
    <property type="molecule type" value="Genomic_DNA"/>
</dbReference>
<dbReference type="Pfam" id="PF04223">
    <property type="entry name" value="CitF"/>
    <property type="match status" value="1"/>
</dbReference>
<dbReference type="Proteomes" id="UP000886069">
    <property type="component" value="Unassembled WGS sequence"/>
</dbReference>
<proteinExistence type="predicted"/>
<protein>
    <submittedName>
        <fullName evidence="1">Citrate lyase subunit alpha</fullName>
    </submittedName>
</protein>
<comment type="caution">
    <text evidence="1">The sequence shown here is derived from an EMBL/GenBank/DDBJ whole genome shotgun (WGS) entry which is preliminary data.</text>
</comment>
<evidence type="ECO:0000313" key="1">
    <source>
        <dbReference type="EMBL" id="HER43006.1"/>
    </source>
</evidence>
<dbReference type="GO" id="GO:0008814">
    <property type="term" value="F:citrate CoA-transferase activity"/>
    <property type="evidence" value="ECO:0007669"/>
    <property type="project" value="InterPro"/>
</dbReference>